<keyword evidence="2" id="KW-1185">Reference proteome</keyword>
<dbReference type="AlphaFoldDB" id="A0A317G4E4"/>
<dbReference type="EMBL" id="NXNG01000001">
    <property type="protein sequence ID" value="PWT28905.1"/>
    <property type="molecule type" value="Genomic_DNA"/>
</dbReference>
<accession>A0A317G4E4</accession>
<evidence type="ECO:0000313" key="1">
    <source>
        <dbReference type="EMBL" id="PWT28905.1"/>
    </source>
</evidence>
<gene>
    <name evidence="1" type="ORF">CPT75_18190</name>
</gene>
<organism evidence="1 2">
    <name type="scientific">Butyrivibrio fibrisolvens</name>
    <dbReference type="NCBI Taxonomy" id="831"/>
    <lineage>
        <taxon>Bacteria</taxon>
        <taxon>Bacillati</taxon>
        <taxon>Bacillota</taxon>
        <taxon>Clostridia</taxon>
        <taxon>Lachnospirales</taxon>
        <taxon>Lachnospiraceae</taxon>
        <taxon>Butyrivibrio</taxon>
    </lineage>
</organism>
<evidence type="ECO:0000313" key="2">
    <source>
        <dbReference type="Proteomes" id="UP000245488"/>
    </source>
</evidence>
<name>A0A317G4E4_BUTFI</name>
<sequence>MKFKYVRIQGKELAANTKTGKGIFSMLNQMVQDKTMEQEDIDLFLEIDSWFAEVLPWPPQCQRQEKVICYFKVENAELMMKMINPMLWLLERYNHPYYVVYTNYPGEIVYEDEYQVVVKVDENIVVEDLQKPWGPKNDQSSEQADSL</sequence>
<reference evidence="1 2" key="1">
    <citation type="submission" date="2017-09" db="EMBL/GenBank/DDBJ databases">
        <title>High-quality draft genome sequence of Butyrivibrio fibrisolvens INBov1, isolated from cow rumen.</title>
        <authorList>
            <person name="Rodriguez Hernaez J."/>
            <person name="Rivarola M."/>
            <person name="Paniego N."/>
            <person name="Cravero S."/>
            <person name="Ceron Cucchi M."/>
            <person name="Martinez M.C."/>
        </authorList>
    </citation>
    <scope>NUCLEOTIDE SEQUENCE [LARGE SCALE GENOMIC DNA]</scope>
    <source>
        <strain evidence="1 2">INBov1</strain>
    </source>
</reference>
<dbReference type="Proteomes" id="UP000245488">
    <property type="component" value="Chromosome"/>
</dbReference>
<proteinExistence type="predicted"/>
<dbReference type="RefSeq" id="WP_110073947.1">
    <property type="nucleotide sequence ID" value="NZ_CM009896.1"/>
</dbReference>
<protein>
    <submittedName>
        <fullName evidence="1">Uncharacterized protein</fullName>
    </submittedName>
</protein>
<comment type="caution">
    <text evidence="1">The sequence shown here is derived from an EMBL/GenBank/DDBJ whole genome shotgun (WGS) entry which is preliminary data.</text>
</comment>